<dbReference type="PANTHER" id="PTHR40448:SF1">
    <property type="entry name" value="TWO-COMPONENT SENSOR HISTIDINE KINASE"/>
    <property type="match status" value="1"/>
</dbReference>
<evidence type="ECO:0000256" key="2">
    <source>
        <dbReference type="ARBA" id="ARBA00022679"/>
    </source>
</evidence>
<feature type="domain" description="Sensor histidine kinase NatK-like C-terminal" evidence="5">
    <location>
        <begin position="224"/>
        <end position="322"/>
    </location>
</feature>
<accession>A0A6N7S9Y8</accession>
<keyword evidence="3" id="KW-0418">Kinase</keyword>
<dbReference type="SUPFAM" id="SSF55890">
    <property type="entry name" value="Sporulation response regulatory protein Spo0B"/>
    <property type="match status" value="1"/>
</dbReference>
<dbReference type="EMBL" id="WKPI01000022">
    <property type="protein sequence ID" value="MSC33826.1"/>
    <property type="molecule type" value="Genomic_DNA"/>
</dbReference>
<dbReference type="InterPro" id="IPR016120">
    <property type="entry name" value="Sig_transdc_His_kin_SpoOB"/>
</dbReference>
<evidence type="ECO:0000313" key="9">
    <source>
        <dbReference type="Proteomes" id="UP000433575"/>
    </source>
</evidence>
<dbReference type="GO" id="GO:0042802">
    <property type="term" value="F:identical protein binding"/>
    <property type="evidence" value="ECO:0007669"/>
    <property type="project" value="TreeGrafter"/>
</dbReference>
<dbReference type="Gene3D" id="1.10.287.130">
    <property type="match status" value="1"/>
</dbReference>
<protein>
    <submittedName>
        <fullName evidence="7">GHKL domain-containing protein</fullName>
    </submittedName>
</protein>
<dbReference type="SUPFAM" id="SSF55874">
    <property type="entry name" value="ATPase domain of HSP90 chaperone/DNA topoisomerase II/histidine kinase"/>
    <property type="match status" value="1"/>
</dbReference>
<dbReference type="PANTHER" id="PTHR40448">
    <property type="entry name" value="TWO-COMPONENT SENSOR HISTIDINE KINASE"/>
    <property type="match status" value="1"/>
</dbReference>
<keyword evidence="4" id="KW-1133">Transmembrane helix</keyword>
<proteinExistence type="predicted"/>
<evidence type="ECO:0000259" key="5">
    <source>
        <dbReference type="Pfam" id="PF14501"/>
    </source>
</evidence>
<evidence type="ECO:0000313" key="8">
    <source>
        <dbReference type="EMBL" id="MSC33826.1"/>
    </source>
</evidence>
<dbReference type="Proteomes" id="UP000480929">
    <property type="component" value="Unassembled WGS sequence"/>
</dbReference>
<keyword evidence="10" id="KW-1185">Reference proteome</keyword>
<evidence type="ECO:0000313" key="7">
    <source>
        <dbReference type="EMBL" id="MSA90096.1"/>
    </source>
</evidence>
<keyword evidence="2" id="KW-0808">Transferase</keyword>
<evidence type="ECO:0000256" key="1">
    <source>
        <dbReference type="ARBA" id="ARBA00022553"/>
    </source>
</evidence>
<dbReference type="InterPro" id="IPR036890">
    <property type="entry name" value="HATPase_C_sf"/>
</dbReference>
<evidence type="ECO:0000256" key="3">
    <source>
        <dbReference type="ARBA" id="ARBA00022777"/>
    </source>
</evidence>
<reference evidence="9 10" key="1">
    <citation type="journal article" date="2019" name="Nat. Med.">
        <title>A library of human gut bacterial isolates paired with longitudinal multiomics data enables mechanistic microbiome research.</title>
        <authorList>
            <person name="Poyet M."/>
            <person name="Groussin M."/>
            <person name="Gibbons S.M."/>
            <person name="Avila-Pacheco J."/>
            <person name="Jiang X."/>
            <person name="Kearney S.M."/>
            <person name="Perrotta A.R."/>
            <person name="Berdy B."/>
            <person name="Zhao S."/>
            <person name="Lieberman T.D."/>
            <person name="Swanson P.K."/>
            <person name="Smith M."/>
            <person name="Roesemann S."/>
            <person name="Alexander J.E."/>
            <person name="Rich S.A."/>
            <person name="Livny J."/>
            <person name="Vlamakis H."/>
            <person name="Clish C."/>
            <person name="Bullock K."/>
            <person name="Deik A."/>
            <person name="Scott J."/>
            <person name="Pierce K.A."/>
            <person name="Xavier R.J."/>
            <person name="Alm E.J."/>
        </authorList>
    </citation>
    <scope>NUCLEOTIDE SEQUENCE [LARGE SCALE GENOMIC DNA]</scope>
    <source>
        <strain evidence="7 9">BIOML-A4</strain>
        <strain evidence="8 10">BIOML-A5</strain>
    </source>
</reference>
<feature type="transmembrane region" description="Helical" evidence="4">
    <location>
        <begin position="30"/>
        <end position="54"/>
    </location>
</feature>
<sequence length="323" mass="37068">MIECLPGIALIVLLWLRFQRKSLILDLAVLIGGALSYGLTRSFLPFFILTYLLCLILEQQRSQSRPLILAVMGVSMIFFVSYGVQSGQLLLFLGLSLLLYGVGCANQRFLRRSYEERMMEYQNKILVQQMEEVNNIYQIMRGWRHDYHNHLQNLKAQLRMNQIPEAQAYLNELEQDLDDIYELVDSGNLNVDAILNSKLSMALKKDIALDYKATVPPKLKVTDLDLCVILGNLIDNAMEACETVESGRFIRLYIGVFKQQLYISLSNATSEVVRKLDKEYITHKRGNHGHGLKRINLEVEKYGGYINRKNEPGIFVTEIMLPL</sequence>
<evidence type="ECO:0000313" key="10">
    <source>
        <dbReference type="Proteomes" id="UP000480929"/>
    </source>
</evidence>
<dbReference type="GO" id="GO:0000155">
    <property type="term" value="F:phosphorelay sensor kinase activity"/>
    <property type="evidence" value="ECO:0007669"/>
    <property type="project" value="InterPro"/>
</dbReference>
<dbReference type="CDD" id="cd16935">
    <property type="entry name" value="HATPase_AgrC-ComD-like"/>
    <property type="match status" value="1"/>
</dbReference>
<dbReference type="EMBL" id="WKPJ01000020">
    <property type="protein sequence ID" value="MSA90096.1"/>
    <property type="molecule type" value="Genomic_DNA"/>
</dbReference>
<dbReference type="InterPro" id="IPR032834">
    <property type="entry name" value="NatK-like_C"/>
</dbReference>
<dbReference type="Gene3D" id="3.30.565.10">
    <property type="entry name" value="Histidine kinase-like ATPase, C-terminal domain"/>
    <property type="match status" value="1"/>
</dbReference>
<comment type="caution">
    <text evidence="7">The sequence shown here is derived from an EMBL/GenBank/DDBJ whole genome shotgun (WGS) entry which is preliminary data.</text>
</comment>
<dbReference type="AlphaFoldDB" id="A0A6N7S9Y8"/>
<dbReference type="Pfam" id="PF14501">
    <property type="entry name" value="HATPase_c_5"/>
    <property type="match status" value="1"/>
</dbReference>
<organism evidence="7 9">
    <name type="scientific">Holdemania massiliensis</name>
    <dbReference type="NCBI Taxonomy" id="1468449"/>
    <lineage>
        <taxon>Bacteria</taxon>
        <taxon>Bacillati</taxon>
        <taxon>Bacillota</taxon>
        <taxon>Erysipelotrichia</taxon>
        <taxon>Erysipelotrichales</taxon>
        <taxon>Erysipelotrichaceae</taxon>
        <taxon>Holdemania</taxon>
    </lineage>
</organism>
<feature type="domain" description="SpoOB alpha-helical" evidence="6">
    <location>
        <begin position="128"/>
        <end position="178"/>
    </location>
</feature>
<dbReference type="Proteomes" id="UP000433575">
    <property type="component" value="Unassembled WGS sequence"/>
</dbReference>
<dbReference type="Pfam" id="PF14689">
    <property type="entry name" value="SPOB_a"/>
    <property type="match status" value="1"/>
</dbReference>
<feature type="transmembrane region" description="Helical" evidence="4">
    <location>
        <begin position="66"/>
        <end position="84"/>
    </location>
</feature>
<gene>
    <name evidence="8" type="ORF">GKD88_11915</name>
    <name evidence="7" type="ORF">GKE08_12245</name>
</gene>
<keyword evidence="4" id="KW-0472">Membrane</keyword>
<keyword evidence="1" id="KW-0597">Phosphoprotein</keyword>
<dbReference type="OrthoDB" id="9813149at2"/>
<name>A0A6N7S9Y8_9FIRM</name>
<keyword evidence="4" id="KW-0812">Transmembrane</keyword>
<evidence type="ECO:0000259" key="6">
    <source>
        <dbReference type="Pfam" id="PF14689"/>
    </source>
</evidence>
<feature type="transmembrane region" description="Helical" evidence="4">
    <location>
        <begin position="90"/>
        <end position="110"/>
    </location>
</feature>
<evidence type="ECO:0000256" key="4">
    <source>
        <dbReference type="SAM" id="Phobius"/>
    </source>
</evidence>
<dbReference type="InterPro" id="IPR039506">
    <property type="entry name" value="SPOB_a"/>
</dbReference>